<feature type="compositionally biased region" description="Acidic residues" evidence="1">
    <location>
        <begin position="78"/>
        <end position="89"/>
    </location>
</feature>
<feature type="compositionally biased region" description="Polar residues" evidence="1">
    <location>
        <begin position="489"/>
        <end position="503"/>
    </location>
</feature>
<name>A0A177D1Y4_ALTAL</name>
<dbReference type="Proteomes" id="UP000077248">
    <property type="component" value="Unassembled WGS sequence"/>
</dbReference>
<feature type="compositionally biased region" description="Polar residues" evidence="1">
    <location>
        <begin position="36"/>
        <end position="53"/>
    </location>
</feature>
<dbReference type="RefSeq" id="XP_018379094.1">
    <property type="nucleotide sequence ID" value="XM_018529015.1"/>
</dbReference>
<feature type="compositionally biased region" description="Low complexity" evidence="1">
    <location>
        <begin position="467"/>
        <end position="487"/>
    </location>
</feature>
<feature type="region of interest" description="Disordered" evidence="1">
    <location>
        <begin position="391"/>
        <end position="508"/>
    </location>
</feature>
<dbReference type="KEGG" id="aalt:CC77DRAFT_1067617"/>
<feature type="region of interest" description="Disordered" evidence="1">
    <location>
        <begin position="1"/>
        <end position="133"/>
    </location>
</feature>
<feature type="region of interest" description="Disordered" evidence="1">
    <location>
        <begin position="741"/>
        <end position="793"/>
    </location>
</feature>
<protein>
    <submittedName>
        <fullName evidence="2">Uncharacterized protein</fullName>
    </submittedName>
</protein>
<evidence type="ECO:0000256" key="1">
    <source>
        <dbReference type="SAM" id="MobiDB-lite"/>
    </source>
</evidence>
<evidence type="ECO:0000313" key="2">
    <source>
        <dbReference type="EMBL" id="OAG13673.1"/>
    </source>
</evidence>
<dbReference type="EMBL" id="KV441507">
    <property type="protein sequence ID" value="OAG13673.1"/>
    <property type="molecule type" value="Genomic_DNA"/>
</dbReference>
<feature type="compositionally biased region" description="Basic and acidic residues" evidence="1">
    <location>
        <begin position="756"/>
        <end position="775"/>
    </location>
</feature>
<dbReference type="VEuPathDB" id="FungiDB:CC77DRAFT_1067617"/>
<evidence type="ECO:0000313" key="3">
    <source>
        <dbReference type="Proteomes" id="UP000077248"/>
    </source>
</evidence>
<feature type="compositionally biased region" description="Polar residues" evidence="1">
    <location>
        <begin position="449"/>
        <end position="466"/>
    </location>
</feature>
<accession>A0A177D1Y4</accession>
<keyword evidence="3" id="KW-1185">Reference proteome</keyword>
<proteinExistence type="predicted"/>
<feature type="compositionally biased region" description="Low complexity" evidence="1">
    <location>
        <begin position="784"/>
        <end position="793"/>
    </location>
</feature>
<feature type="region of interest" description="Disordered" evidence="1">
    <location>
        <begin position="242"/>
        <end position="277"/>
    </location>
</feature>
<gene>
    <name evidence="2" type="ORF">CC77DRAFT_1067617</name>
</gene>
<feature type="compositionally biased region" description="Basic and acidic residues" evidence="1">
    <location>
        <begin position="16"/>
        <end position="27"/>
    </location>
</feature>
<feature type="compositionally biased region" description="Acidic residues" evidence="1">
    <location>
        <begin position="112"/>
        <end position="128"/>
    </location>
</feature>
<feature type="compositionally biased region" description="Basic and acidic residues" evidence="1">
    <location>
        <begin position="90"/>
        <end position="111"/>
    </location>
</feature>
<sequence length="793" mass="88340">MARIKDVQPSLPKGVRQKDGDNKRDSQGDATVARGMSTSKNSRSKPSLNNDTSSEADEEILEEYDNDEADIEKGGAEEMSDEESLEESQEERKRANQIREQEKDQADRNTSIDEEETAPTDIDDDSADPSDVSKKGLLDEIYANWKIHKLGEILRDGTRRTWLSGTTNIDDHEWNKETLHGFRKLSSLTKDNREGAKADIARRLQWRRHRANSEGTGKDRDVKEPRLCADLKAICADLKEKRKAEDDDEGDEELAGPKKKKPKTKGSSSKDDENDVDSSLDDFLIGTEIQNREDRDVALIRICENLGTTSILEFLPAGLRPIGVNSDGDLDWRIVGQMLDFSNTVRTEAQRNMLRQELVDQVAERTGLDSDMVCADIALAGEQFYREVRHAEPPTPNRTLRSHARPNPPLAASRSAETFQEPPMTPTSGSYRSSSRRSQSRFLGPIQKQGATDQTRPVTKANSKSGSTSHQQPTQRTQQQGRTSFTSDLPEQQSYQTGRQAFSQAPVRPANESLPQALDLIYRNWNIASLRDIIPLRLIPAGVRSDADFDSTIVAGLVVLSNLTNTQERRTAARQEFENAIGWSSRPSVDNVLSLIARIIARFHPTEQPESNIHGRTLVQSPINQTLGEVAAPNLGAQARVEAAQETHRQRPLLPAHPRPNTVAEPLATESGLRRALDELDTSDAEILVRQCRRRLAYFRSIGASTEEDEVQLEVAISLRDHATYSARTDYLLRRLQEQRRGARNGELATTGQCEQDMRGRGAEQEGRDSDGKENGEDDGGDVDGNAEGNGDK</sequence>
<dbReference type="GeneID" id="29114609"/>
<feature type="compositionally biased region" description="Acidic residues" evidence="1">
    <location>
        <begin position="54"/>
        <end position="70"/>
    </location>
</feature>
<dbReference type="AlphaFoldDB" id="A0A177D1Y4"/>
<reference evidence="2 3" key="1">
    <citation type="submission" date="2016-05" db="EMBL/GenBank/DDBJ databases">
        <title>Comparative analysis of secretome profiles of manganese(II)-oxidizing ascomycete fungi.</title>
        <authorList>
            <consortium name="DOE Joint Genome Institute"/>
            <person name="Zeiner C.A."/>
            <person name="Purvine S.O."/>
            <person name="Zink E.M."/>
            <person name="Wu S."/>
            <person name="Pasa-Tolic L."/>
            <person name="Chaput D.L."/>
            <person name="Haridas S."/>
            <person name="Grigoriev I.V."/>
            <person name="Santelli C.M."/>
            <person name="Hansel C.M."/>
        </authorList>
    </citation>
    <scope>NUCLEOTIDE SEQUENCE [LARGE SCALE GENOMIC DNA]</scope>
    <source>
        <strain evidence="2 3">SRC1lrK2f</strain>
    </source>
</reference>
<organism evidence="2 3">
    <name type="scientific">Alternaria alternata</name>
    <name type="common">Alternaria rot fungus</name>
    <name type="synonym">Torula alternata</name>
    <dbReference type="NCBI Taxonomy" id="5599"/>
    <lineage>
        <taxon>Eukaryota</taxon>
        <taxon>Fungi</taxon>
        <taxon>Dikarya</taxon>
        <taxon>Ascomycota</taxon>
        <taxon>Pezizomycotina</taxon>
        <taxon>Dothideomycetes</taxon>
        <taxon>Pleosporomycetidae</taxon>
        <taxon>Pleosporales</taxon>
        <taxon>Pleosporineae</taxon>
        <taxon>Pleosporaceae</taxon>
        <taxon>Alternaria</taxon>
        <taxon>Alternaria sect. Alternaria</taxon>
        <taxon>Alternaria alternata complex</taxon>
    </lineage>
</organism>